<dbReference type="SUPFAM" id="SSF55729">
    <property type="entry name" value="Acyl-CoA N-acyltransferases (Nat)"/>
    <property type="match status" value="1"/>
</dbReference>
<accession>A0ABV3QXP6</accession>
<protein>
    <submittedName>
        <fullName evidence="2">GNAT family N-acetyltransferase</fullName>
    </submittedName>
</protein>
<feature type="domain" description="BioF2-like acetyltransferase" evidence="1">
    <location>
        <begin position="226"/>
        <end position="349"/>
    </location>
</feature>
<proteinExistence type="predicted"/>
<evidence type="ECO:0000313" key="3">
    <source>
        <dbReference type="Proteomes" id="UP001556196"/>
    </source>
</evidence>
<organism evidence="2 3">
    <name type="scientific">Mesorhizobium marinum</name>
    <dbReference type="NCBI Taxonomy" id="3228790"/>
    <lineage>
        <taxon>Bacteria</taxon>
        <taxon>Pseudomonadati</taxon>
        <taxon>Pseudomonadota</taxon>
        <taxon>Alphaproteobacteria</taxon>
        <taxon>Hyphomicrobiales</taxon>
        <taxon>Phyllobacteriaceae</taxon>
        <taxon>Mesorhizobium</taxon>
    </lineage>
</organism>
<dbReference type="Proteomes" id="UP001556196">
    <property type="component" value="Unassembled WGS sequence"/>
</dbReference>
<evidence type="ECO:0000313" key="2">
    <source>
        <dbReference type="EMBL" id="MEW9805585.1"/>
    </source>
</evidence>
<dbReference type="RefSeq" id="WP_367722678.1">
    <property type="nucleotide sequence ID" value="NZ_JBFOCI010000002.1"/>
</dbReference>
<comment type="caution">
    <text evidence="2">The sequence shown here is derived from an EMBL/GenBank/DDBJ whole genome shotgun (WGS) entry which is preliminary data.</text>
</comment>
<dbReference type="InterPro" id="IPR038740">
    <property type="entry name" value="BioF2-like_GNAT_dom"/>
</dbReference>
<sequence length="426" mass="47810">MTAIPLQEETSSPSSTMIAELAGIDGSRLDPAHLELLRDSRPQRRLAIYAASAGFDLVDELDYLSARAIEPNIFFNPHFLAPAMPRLEDREVRLAVIRDGAGPRSRLRLLAPFSIERSPVPLGVSIMRIWANPFGPLGAPLIDRDDPAGVIEDFFAMLSRPHLKLPRVLVLPDMRLDGPVAAMLHNVADLRGLPLVTTGRVERAFLESGLDGEAYLKRAMRTPRYNEFRRLKRRLSEQGEVAHHVARGSGEIRHAVETFLALEAAGWKGRVRTAMVIDRYQAAFAREAVHRLAERDLCRVHSLTLDGRPIASLIVFVEAGVAYTWKTAYDEEFSAFSPGTLLMIEVTKQHLDDPNIEQTDSCAVPDHPMVSRLWSERKPIGTLVIGMSPAADRITRQAASQLHLYRETRQIARRIRDRVRGLLRRR</sequence>
<reference evidence="2 3" key="1">
    <citation type="submission" date="2024-06" db="EMBL/GenBank/DDBJ databases">
        <authorList>
            <person name="Tuo L."/>
        </authorList>
    </citation>
    <scope>NUCLEOTIDE SEQUENCE [LARGE SCALE GENOMIC DNA]</scope>
    <source>
        <strain evidence="2 3">ZMM04-5</strain>
    </source>
</reference>
<name>A0ABV3QXP6_9HYPH</name>
<dbReference type="Pfam" id="PF13480">
    <property type="entry name" value="Acetyltransf_6"/>
    <property type="match status" value="1"/>
</dbReference>
<dbReference type="InterPro" id="IPR016181">
    <property type="entry name" value="Acyl_CoA_acyltransferase"/>
</dbReference>
<evidence type="ECO:0000259" key="1">
    <source>
        <dbReference type="Pfam" id="PF13480"/>
    </source>
</evidence>
<dbReference type="EMBL" id="JBFOCI010000002">
    <property type="protein sequence ID" value="MEW9805585.1"/>
    <property type="molecule type" value="Genomic_DNA"/>
</dbReference>
<dbReference type="Gene3D" id="3.40.630.30">
    <property type="match status" value="1"/>
</dbReference>
<gene>
    <name evidence="2" type="ORF">ABUE31_06290</name>
</gene>
<keyword evidence="3" id="KW-1185">Reference proteome</keyword>